<gene>
    <name evidence="1" type="ORF">V6N12_069248</name>
</gene>
<sequence length="138" mass="15691">MKNAIMSIKISDGTKRIVTLRSFIRNAYILYAQTVGDDLWSKPKCSAHKIRFHSLYLLLGFIKNTSGIGVEDEDEVVIVSSGNPQIWQELPFPKLPKVTEVEGTRSEEGQQRPTLTTNLVTLKLFEVFQSIRIVRLIE</sequence>
<evidence type="ECO:0000313" key="1">
    <source>
        <dbReference type="EMBL" id="KAK8578904.1"/>
    </source>
</evidence>
<protein>
    <submittedName>
        <fullName evidence="1">Uncharacterized protein</fullName>
    </submittedName>
</protein>
<organism evidence="1 2">
    <name type="scientific">Hibiscus sabdariffa</name>
    <name type="common">roselle</name>
    <dbReference type="NCBI Taxonomy" id="183260"/>
    <lineage>
        <taxon>Eukaryota</taxon>
        <taxon>Viridiplantae</taxon>
        <taxon>Streptophyta</taxon>
        <taxon>Embryophyta</taxon>
        <taxon>Tracheophyta</taxon>
        <taxon>Spermatophyta</taxon>
        <taxon>Magnoliopsida</taxon>
        <taxon>eudicotyledons</taxon>
        <taxon>Gunneridae</taxon>
        <taxon>Pentapetalae</taxon>
        <taxon>rosids</taxon>
        <taxon>malvids</taxon>
        <taxon>Malvales</taxon>
        <taxon>Malvaceae</taxon>
        <taxon>Malvoideae</taxon>
        <taxon>Hibiscus</taxon>
    </lineage>
</organism>
<comment type="caution">
    <text evidence="1">The sequence shown here is derived from an EMBL/GenBank/DDBJ whole genome shotgun (WGS) entry which is preliminary data.</text>
</comment>
<dbReference type="EMBL" id="JBBPBM010000006">
    <property type="protein sequence ID" value="KAK8578904.1"/>
    <property type="molecule type" value="Genomic_DNA"/>
</dbReference>
<name>A0ABR2FDR0_9ROSI</name>
<evidence type="ECO:0000313" key="2">
    <source>
        <dbReference type="Proteomes" id="UP001472677"/>
    </source>
</evidence>
<proteinExistence type="predicted"/>
<dbReference type="Proteomes" id="UP001472677">
    <property type="component" value="Unassembled WGS sequence"/>
</dbReference>
<keyword evidence="2" id="KW-1185">Reference proteome</keyword>
<accession>A0ABR2FDR0</accession>
<reference evidence="1 2" key="1">
    <citation type="journal article" date="2024" name="G3 (Bethesda)">
        <title>Genome assembly of Hibiscus sabdariffa L. provides insights into metabolisms of medicinal natural products.</title>
        <authorList>
            <person name="Kim T."/>
        </authorList>
    </citation>
    <scope>NUCLEOTIDE SEQUENCE [LARGE SCALE GENOMIC DNA]</scope>
    <source>
        <strain evidence="1">TK-2024</strain>
        <tissue evidence="1">Old leaves</tissue>
    </source>
</reference>